<sequence length="100" mass="11844">MVRKKQDFSEQPRGGDYSSNYVAEIDTSEKGSSLPTKAVKKTVEKVQSSLKKRYTIYKESEQKRAQLWRKRKTEENKFYLAANASSNRRASRLNERRRFY</sequence>
<reference evidence="3" key="1">
    <citation type="submission" date="2022-11" db="UniProtKB">
        <authorList>
            <consortium name="WormBaseParasite"/>
        </authorList>
    </citation>
    <scope>IDENTIFICATION</scope>
</reference>
<evidence type="ECO:0000313" key="3">
    <source>
        <dbReference type="WBParaSite" id="Gr19_v10_g5952.t1"/>
    </source>
</evidence>
<dbReference type="WBParaSite" id="Gr19_v10_g5952.t1">
    <property type="protein sequence ID" value="Gr19_v10_g5952.t1"/>
    <property type="gene ID" value="Gr19_v10_g5952"/>
</dbReference>
<name>A0A914HZM2_GLORO</name>
<proteinExistence type="predicted"/>
<dbReference type="Proteomes" id="UP000887572">
    <property type="component" value="Unplaced"/>
</dbReference>
<evidence type="ECO:0000313" key="2">
    <source>
        <dbReference type="Proteomes" id="UP000887572"/>
    </source>
</evidence>
<dbReference type="AlphaFoldDB" id="A0A914HZM2"/>
<feature type="region of interest" description="Disordered" evidence="1">
    <location>
        <begin position="1"/>
        <end position="22"/>
    </location>
</feature>
<feature type="compositionally biased region" description="Basic and acidic residues" evidence="1">
    <location>
        <begin position="1"/>
        <end position="10"/>
    </location>
</feature>
<protein>
    <submittedName>
        <fullName evidence="3">Uncharacterized protein</fullName>
    </submittedName>
</protein>
<accession>A0A914HZM2</accession>
<evidence type="ECO:0000256" key="1">
    <source>
        <dbReference type="SAM" id="MobiDB-lite"/>
    </source>
</evidence>
<organism evidence="2 3">
    <name type="scientific">Globodera rostochiensis</name>
    <name type="common">Golden nematode worm</name>
    <name type="synonym">Heterodera rostochiensis</name>
    <dbReference type="NCBI Taxonomy" id="31243"/>
    <lineage>
        <taxon>Eukaryota</taxon>
        <taxon>Metazoa</taxon>
        <taxon>Ecdysozoa</taxon>
        <taxon>Nematoda</taxon>
        <taxon>Chromadorea</taxon>
        <taxon>Rhabditida</taxon>
        <taxon>Tylenchina</taxon>
        <taxon>Tylenchomorpha</taxon>
        <taxon>Tylenchoidea</taxon>
        <taxon>Heteroderidae</taxon>
        <taxon>Heteroderinae</taxon>
        <taxon>Globodera</taxon>
    </lineage>
</organism>
<keyword evidence="2" id="KW-1185">Reference proteome</keyword>